<feature type="compositionally biased region" description="Basic and acidic residues" evidence="1">
    <location>
        <begin position="198"/>
        <end position="229"/>
    </location>
</feature>
<evidence type="ECO:0000256" key="1">
    <source>
        <dbReference type="SAM" id="MobiDB-lite"/>
    </source>
</evidence>
<accession>A0A3D8S9K1</accession>
<feature type="region of interest" description="Disordered" evidence="1">
    <location>
        <begin position="198"/>
        <end position="333"/>
    </location>
</feature>
<comment type="caution">
    <text evidence="2">The sequence shown here is derived from an EMBL/GenBank/DDBJ whole genome shotgun (WGS) entry which is preliminary data.</text>
</comment>
<organism evidence="2 3">
    <name type="scientific">Coleophoma crateriformis</name>
    <dbReference type="NCBI Taxonomy" id="565419"/>
    <lineage>
        <taxon>Eukaryota</taxon>
        <taxon>Fungi</taxon>
        <taxon>Dikarya</taxon>
        <taxon>Ascomycota</taxon>
        <taxon>Pezizomycotina</taxon>
        <taxon>Leotiomycetes</taxon>
        <taxon>Helotiales</taxon>
        <taxon>Dermateaceae</taxon>
        <taxon>Coleophoma</taxon>
    </lineage>
</organism>
<evidence type="ECO:0000313" key="2">
    <source>
        <dbReference type="EMBL" id="RDW83025.1"/>
    </source>
</evidence>
<name>A0A3D8S9K1_9HELO</name>
<evidence type="ECO:0000313" key="3">
    <source>
        <dbReference type="Proteomes" id="UP000256328"/>
    </source>
</evidence>
<gene>
    <name evidence="2" type="ORF">BP5796_04516</name>
</gene>
<feature type="compositionally biased region" description="Polar residues" evidence="1">
    <location>
        <begin position="1"/>
        <end position="12"/>
    </location>
</feature>
<proteinExistence type="predicted"/>
<dbReference type="Proteomes" id="UP000256328">
    <property type="component" value="Unassembled WGS sequence"/>
</dbReference>
<protein>
    <submittedName>
        <fullName evidence="2">Uncharacterized protein</fullName>
    </submittedName>
</protein>
<feature type="region of interest" description="Disordered" evidence="1">
    <location>
        <begin position="161"/>
        <end position="184"/>
    </location>
</feature>
<feature type="region of interest" description="Disordered" evidence="1">
    <location>
        <begin position="431"/>
        <end position="452"/>
    </location>
</feature>
<dbReference type="EMBL" id="PDLN01000006">
    <property type="protein sequence ID" value="RDW83025.1"/>
    <property type="molecule type" value="Genomic_DNA"/>
</dbReference>
<feature type="region of interest" description="Disordered" evidence="1">
    <location>
        <begin position="1"/>
        <end position="21"/>
    </location>
</feature>
<dbReference type="AlphaFoldDB" id="A0A3D8S9K1"/>
<sequence length="470" mass="53035">MLDGIQTSTKSLGPTKDSKQKATRVYKQQLLPLESIIQQPISSTFSKKRSGRQKVFYLSSSSCFAHPLTSSLRHDIQTRLQQCEAVSFCSIKLTTSPRPCTRTDEYITSPRACKTCRQQQTGLSRLSRALKQRLTKTLSNETPRWEMILDNNDSILFDESESPEGVLQSPVRTEVSPEERHRGRYLNQFSREDELFLPKEPQPRRSVEHAGNRRLRKEKDVKGRRRDQPSRATDQELFLSPDKVVKPPVQAGINPEDRHRGPNLNQFSWEDELFLPKEPQPRRSVEHAGNRRLRKEKDAKSRRRDQPLRAVNQELFLAPSPATGPTPNRSAISSIKQLSPGEHAREPQLLDSREVSHLSRGSVQPASNPSLLSVQQLDSKEVSHTPTPKPRLTLLPSIRRLSSIGTLHPPVSPVSLSELPTSLYELPVSPISPEVRSDTQGQESKGTPAELDNTNIFGSFLGNTNVDFHI</sequence>
<dbReference type="OrthoDB" id="10368016at2759"/>
<reference evidence="2 3" key="1">
    <citation type="journal article" date="2018" name="IMA Fungus">
        <title>IMA Genome-F 9: Draft genome sequence of Annulohypoxylon stygium, Aspergillus mulundensis, Berkeleyomyces basicola (syn. Thielaviopsis basicola), Ceratocystis smalleyi, two Cercospora beticola strains, Coleophoma cylindrospora, Fusarium fracticaudum, Phialophora cf. hyalina, and Morchella septimelata.</title>
        <authorList>
            <person name="Wingfield B.D."/>
            <person name="Bills G.F."/>
            <person name="Dong Y."/>
            <person name="Huang W."/>
            <person name="Nel W.J."/>
            <person name="Swalarsk-Parry B.S."/>
            <person name="Vaghefi N."/>
            <person name="Wilken P.M."/>
            <person name="An Z."/>
            <person name="de Beer Z.W."/>
            <person name="De Vos L."/>
            <person name="Chen L."/>
            <person name="Duong T.A."/>
            <person name="Gao Y."/>
            <person name="Hammerbacher A."/>
            <person name="Kikkert J.R."/>
            <person name="Li Y."/>
            <person name="Li H."/>
            <person name="Li K."/>
            <person name="Li Q."/>
            <person name="Liu X."/>
            <person name="Ma X."/>
            <person name="Naidoo K."/>
            <person name="Pethybridge S.J."/>
            <person name="Sun J."/>
            <person name="Steenkamp E.T."/>
            <person name="van der Nest M.A."/>
            <person name="van Wyk S."/>
            <person name="Wingfield M.J."/>
            <person name="Xiong C."/>
            <person name="Yue Q."/>
            <person name="Zhang X."/>
        </authorList>
    </citation>
    <scope>NUCLEOTIDE SEQUENCE [LARGE SCALE GENOMIC DNA]</scope>
    <source>
        <strain evidence="2 3">BP5796</strain>
    </source>
</reference>
<feature type="compositionally biased region" description="Polar residues" evidence="1">
    <location>
        <begin position="323"/>
        <end position="333"/>
    </location>
</feature>
<keyword evidence="3" id="KW-1185">Reference proteome</keyword>
<feature type="compositionally biased region" description="Basic and acidic residues" evidence="1">
    <location>
        <begin position="279"/>
        <end position="307"/>
    </location>
</feature>